<feature type="region of interest" description="Disordered" evidence="1">
    <location>
        <begin position="1"/>
        <end position="23"/>
    </location>
</feature>
<gene>
    <name evidence="2" type="ORF">DFH08DRAFT_359003</name>
</gene>
<feature type="compositionally biased region" description="Basic and acidic residues" evidence="1">
    <location>
        <begin position="10"/>
        <end position="22"/>
    </location>
</feature>
<proteinExistence type="predicted"/>
<evidence type="ECO:0000256" key="1">
    <source>
        <dbReference type="SAM" id="MobiDB-lite"/>
    </source>
</evidence>
<dbReference type="Proteomes" id="UP001218218">
    <property type="component" value="Unassembled WGS sequence"/>
</dbReference>
<evidence type="ECO:0000313" key="2">
    <source>
        <dbReference type="EMBL" id="KAJ7360743.1"/>
    </source>
</evidence>
<reference evidence="2" key="1">
    <citation type="submission" date="2023-03" db="EMBL/GenBank/DDBJ databases">
        <title>Massive genome expansion in bonnet fungi (Mycena s.s.) driven by repeated elements and novel gene families across ecological guilds.</title>
        <authorList>
            <consortium name="Lawrence Berkeley National Laboratory"/>
            <person name="Harder C.B."/>
            <person name="Miyauchi S."/>
            <person name="Viragh M."/>
            <person name="Kuo A."/>
            <person name="Thoen E."/>
            <person name="Andreopoulos B."/>
            <person name="Lu D."/>
            <person name="Skrede I."/>
            <person name="Drula E."/>
            <person name="Henrissat B."/>
            <person name="Morin E."/>
            <person name="Kohler A."/>
            <person name="Barry K."/>
            <person name="LaButti K."/>
            <person name="Morin E."/>
            <person name="Salamov A."/>
            <person name="Lipzen A."/>
            <person name="Mereny Z."/>
            <person name="Hegedus B."/>
            <person name="Baldrian P."/>
            <person name="Stursova M."/>
            <person name="Weitz H."/>
            <person name="Taylor A."/>
            <person name="Grigoriev I.V."/>
            <person name="Nagy L.G."/>
            <person name="Martin F."/>
            <person name="Kauserud H."/>
        </authorList>
    </citation>
    <scope>NUCLEOTIDE SEQUENCE</scope>
    <source>
        <strain evidence="2">CBHHK002</strain>
    </source>
</reference>
<comment type="caution">
    <text evidence="2">The sequence shown here is derived from an EMBL/GenBank/DDBJ whole genome shotgun (WGS) entry which is preliminary data.</text>
</comment>
<feature type="region of interest" description="Disordered" evidence="1">
    <location>
        <begin position="50"/>
        <end position="85"/>
    </location>
</feature>
<accession>A0AAD7EZR4</accession>
<evidence type="ECO:0000313" key="3">
    <source>
        <dbReference type="Proteomes" id="UP001218218"/>
    </source>
</evidence>
<protein>
    <submittedName>
        <fullName evidence="2">Uncharacterized protein</fullName>
    </submittedName>
</protein>
<dbReference type="AlphaFoldDB" id="A0AAD7EZR4"/>
<sequence>MSLVRGAVRKTSDSTRTQERNARGGLSEPSLLLFLFTLLPRLLRARRGSTPVAFPSAHRPSAPSTPSLTKDPRRATPASHAHRRESTLSLVSWGSMYVQKCGKTNGEGKRCCRCRRVGWRATAGEDGEYKRREGKRALSGLRTSRRAGRRRCMRSQRKRCAEWVWEAPAEG</sequence>
<name>A0AAD7EZR4_9AGAR</name>
<keyword evidence="3" id="KW-1185">Reference proteome</keyword>
<dbReference type="EMBL" id="JARIHO010000005">
    <property type="protein sequence ID" value="KAJ7360743.1"/>
    <property type="molecule type" value="Genomic_DNA"/>
</dbReference>
<organism evidence="2 3">
    <name type="scientific">Mycena albidolilacea</name>
    <dbReference type="NCBI Taxonomy" id="1033008"/>
    <lineage>
        <taxon>Eukaryota</taxon>
        <taxon>Fungi</taxon>
        <taxon>Dikarya</taxon>
        <taxon>Basidiomycota</taxon>
        <taxon>Agaricomycotina</taxon>
        <taxon>Agaricomycetes</taxon>
        <taxon>Agaricomycetidae</taxon>
        <taxon>Agaricales</taxon>
        <taxon>Marasmiineae</taxon>
        <taxon>Mycenaceae</taxon>
        <taxon>Mycena</taxon>
    </lineage>
</organism>